<accession>A0A4Q9PPX6</accession>
<dbReference type="AlphaFoldDB" id="A0A4Q9PPX6"/>
<protein>
    <submittedName>
        <fullName evidence="1">Uncharacterized protein</fullName>
    </submittedName>
</protein>
<reference evidence="1 2" key="1">
    <citation type="submission" date="2019-01" db="EMBL/GenBank/DDBJ databases">
        <title>Draft genome sequences of three monokaryotic isolates of the white-rot basidiomycete fungus Dichomitus squalens.</title>
        <authorList>
            <consortium name="DOE Joint Genome Institute"/>
            <person name="Lopez S.C."/>
            <person name="Andreopoulos B."/>
            <person name="Pangilinan J."/>
            <person name="Lipzen A."/>
            <person name="Riley R."/>
            <person name="Ahrendt S."/>
            <person name="Ng V."/>
            <person name="Barry K."/>
            <person name="Daum C."/>
            <person name="Grigoriev I.V."/>
            <person name="Hilden K.S."/>
            <person name="Makela M.R."/>
            <person name="de Vries R.P."/>
        </authorList>
    </citation>
    <scope>NUCLEOTIDE SEQUENCE [LARGE SCALE GENOMIC DNA]</scope>
    <source>
        <strain evidence="1 2">CBS 464.89</strain>
    </source>
</reference>
<name>A0A4Q9PPX6_9APHY</name>
<gene>
    <name evidence="1" type="ORF">BD310DRAFT_931629</name>
</gene>
<proteinExistence type="predicted"/>
<dbReference type="EMBL" id="ML145152">
    <property type="protein sequence ID" value="TBU56412.1"/>
    <property type="molecule type" value="Genomic_DNA"/>
</dbReference>
<evidence type="ECO:0000313" key="1">
    <source>
        <dbReference type="EMBL" id="TBU56412.1"/>
    </source>
</evidence>
<sequence length="65" mass="7601">MYHRLISHFWGRRWHLGTDRRTFCGPTLDREVVDRGHNSACHTSGEHSRHCQCYCIVDCIRSDGA</sequence>
<keyword evidence="2" id="KW-1185">Reference proteome</keyword>
<evidence type="ECO:0000313" key="2">
    <source>
        <dbReference type="Proteomes" id="UP000292082"/>
    </source>
</evidence>
<organism evidence="1 2">
    <name type="scientific">Dichomitus squalens</name>
    <dbReference type="NCBI Taxonomy" id="114155"/>
    <lineage>
        <taxon>Eukaryota</taxon>
        <taxon>Fungi</taxon>
        <taxon>Dikarya</taxon>
        <taxon>Basidiomycota</taxon>
        <taxon>Agaricomycotina</taxon>
        <taxon>Agaricomycetes</taxon>
        <taxon>Polyporales</taxon>
        <taxon>Polyporaceae</taxon>
        <taxon>Dichomitus</taxon>
    </lineage>
</organism>
<dbReference type="Proteomes" id="UP000292082">
    <property type="component" value="Unassembled WGS sequence"/>
</dbReference>